<organism evidence="3 4">
    <name type="scientific">Nocardioides agri</name>
    <dbReference type="NCBI Taxonomy" id="2682843"/>
    <lineage>
        <taxon>Bacteria</taxon>
        <taxon>Bacillati</taxon>
        <taxon>Actinomycetota</taxon>
        <taxon>Actinomycetes</taxon>
        <taxon>Propionibacteriales</taxon>
        <taxon>Nocardioidaceae</taxon>
        <taxon>Nocardioides</taxon>
    </lineage>
</organism>
<proteinExistence type="inferred from homology"/>
<evidence type="ECO:0000256" key="1">
    <source>
        <dbReference type="ARBA" id="ARBA00008791"/>
    </source>
</evidence>
<sequence>MSDAGTHTIVVGYVPTPEGLAAVDYALSHAQASGKARIVLVNSGAHGRDSDPKFASAEDLDALASRFAEAGLEHEIRQTPQALSPAEEILAAADDTDADLIVIGLRRRSPVGKLFLGSSSQQVILDAACPVVAVKRPG</sequence>
<reference evidence="3 4" key="1">
    <citation type="submission" date="2019-12" db="EMBL/GenBank/DDBJ databases">
        <authorList>
            <person name="Huq M.A."/>
        </authorList>
    </citation>
    <scope>NUCLEOTIDE SEQUENCE [LARGE SCALE GENOMIC DNA]</scope>
    <source>
        <strain evidence="3 4">MAH-18</strain>
    </source>
</reference>
<comment type="similarity">
    <text evidence="1">Belongs to the universal stress protein A family.</text>
</comment>
<dbReference type="Pfam" id="PF00582">
    <property type="entry name" value="Usp"/>
    <property type="match status" value="1"/>
</dbReference>
<evidence type="ECO:0000313" key="4">
    <source>
        <dbReference type="Proteomes" id="UP000473525"/>
    </source>
</evidence>
<keyword evidence="4" id="KW-1185">Reference proteome</keyword>
<dbReference type="PRINTS" id="PR01438">
    <property type="entry name" value="UNVRSLSTRESS"/>
</dbReference>
<evidence type="ECO:0000259" key="2">
    <source>
        <dbReference type="Pfam" id="PF00582"/>
    </source>
</evidence>
<name>A0A6L6XPC7_9ACTN</name>
<dbReference type="SUPFAM" id="SSF52402">
    <property type="entry name" value="Adenine nucleotide alpha hydrolases-like"/>
    <property type="match status" value="1"/>
</dbReference>
<dbReference type="AlphaFoldDB" id="A0A6L6XPC7"/>
<gene>
    <name evidence="3" type="ORF">GON03_05245</name>
</gene>
<dbReference type="PANTHER" id="PTHR46268">
    <property type="entry name" value="STRESS RESPONSE PROTEIN NHAX"/>
    <property type="match status" value="1"/>
</dbReference>
<feature type="domain" description="UspA" evidence="2">
    <location>
        <begin position="7"/>
        <end position="135"/>
    </location>
</feature>
<protein>
    <submittedName>
        <fullName evidence="3">Universal stress protein</fullName>
    </submittedName>
</protein>
<dbReference type="RefSeq" id="WP_157340841.1">
    <property type="nucleotide sequence ID" value="NZ_WSEK01000004.1"/>
</dbReference>
<dbReference type="Proteomes" id="UP000473525">
    <property type="component" value="Unassembled WGS sequence"/>
</dbReference>
<comment type="caution">
    <text evidence="3">The sequence shown here is derived from an EMBL/GenBank/DDBJ whole genome shotgun (WGS) entry which is preliminary data.</text>
</comment>
<dbReference type="PANTHER" id="PTHR46268:SF6">
    <property type="entry name" value="UNIVERSAL STRESS PROTEIN UP12"/>
    <property type="match status" value="1"/>
</dbReference>
<dbReference type="Gene3D" id="3.40.50.620">
    <property type="entry name" value="HUPs"/>
    <property type="match status" value="1"/>
</dbReference>
<dbReference type="InterPro" id="IPR006015">
    <property type="entry name" value="Universal_stress_UspA"/>
</dbReference>
<dbReference type="CDD" id="cd00293">
    <property type="entry name" value="USP-like"/>
    <property type="match status" value="1"/>
</dbReference>
<dbReference type="EMBL" id="WSEK01000004">
    <property type="protein sequence ID" value="MVQ48577.1"/>
    <property type="molecule type" value="Genomic_DNA"/>
</dbReference>
<evidence type="ECO:0000313" key="3">
    <source>
        <dbReference type="EMBL" id="MVQ48577.1"/>
    </source>
</evidence>
<dbReference type="InterPro" id="IPR006016">
    <property type="entry name" value="UspA"/>
</dbReference>
<accession>A0A6L6XPC7</accession>
<dbReference type="InterPro" id="IPR014729">
    <property type="entry name" value="Rossmann-like_a/b/a_fold"/>
</dbReference>